<dbReference type="OrthoDB" id="267397at2759"/>
<dbReference type="STRING" id="29655.A0A0K9NSB6"/>
<organism evidence="2 3">
    <name type="scientific">Zostera marina</name>
    <name type="common">Eelgrass</name>
    <dbReference type="NCBI Taxonomy" id="29655"/>
    <lineage>
        <taxon>Eukaryota</taxon>
        <taxon>Viridiplantae</taxon>
        <taxon>Streptophyta</taxon>
        <taxon>Embryophyta</taxon>
        <taxon>Tracheophyta</taxon>
        <taxon>Spermatophyta</taxon>
        <taxon>Magnoliopsida</taxon>
        <taxon>Liliopsida</taxon>
        <taxon>Zosteraceae</taxon>
        <taxon>Zostera</taxon>
    </lineage>
</organism>
<protein>
    <submittedName>
        <fullName evidence="2">Uncharacterized protein</fullName>
    </submittedName>
</protein>
<evidence type="ECO:0000313" key="2">
    <source>
        <dbReference type="EMBL" id="KMZ58890.1"/>
    </source>
</evidence>
<dbReference type="EMBL" id="LFYR01001858">
    <property type="protein sequence ID" value="KMZ58890.1"/>
    <property type="molecule type" value="Genomic_DNA"/>
</dbReference>
<dbReference type="GO" id="GO:0031593">
    <property type="term" value="F:polyubiquitin modification-dependent protein binding"/>
    <property type="evidence" value="ECO:0000318"/>
    <property type="project" value="GO_Central"/>
</dbReference>
<dbReference type="GO" id="GO:0071818">
    <property type="term" value="C:BAT3 complex"/>
    <property type="evidence" value="ECO:0000318"/>
    <property type="project" value="GO_Central"/>
</dbReference>
<feature type="compositionally biased region" description="Polar residues" evidence="1">
    <location>
        <begin position="25"/>
        <end position="38"/>
    </location>
</feature>
<dbReference type="PANTHER" id="PTHR15204">
    <property type="entry name" value="LARGE PROLINE-RICH PROTEIN BAG6"/>
    <property type="match status" value="1"/>
</dbReference>
<sequence>ESPYNDLSQIFSYLTLNTAGNTSAINTPNMHVNSSQSLDESDPRESQSKLLQSMVVPDSLDTLSAFISYMEHALSVYSGYQSPSPSNAQSVSTSHPLQYPSPNALITVLGRAQKLLSGSAASTLSHILVNLERARISTDLTVRNQIHIEAIHVSTMIYHLGSLFLELGRTISMLHIGDSPAELMVNSGPSVFISESGPNPIMVQPIPQQPDFVCSFPFPPIMNMPFPDPFSFINDKFWDINIPQTGMSASAAAPTADSRTNSGGSSQEQTANLGSAYNSNQTAKSDGTQGNGQIDTPHPNSDSDLDNARYLPENKVSVNVYETGRYPSDSASCYPSDARTKEPKKSESIGNDEKHLIMKTDIQELSTPSMAGDIGFTLLNGNDMLDEKNLKTYLQPAAEGIEQRDSPRDVFYNLIQVANQLYGGNRELLNDISGDNDLINEFMEMLSRQVGFQQPG</sequence>
<evidence type="ECO:0000256" key="1">
    <source>
        <dbReference type="SAM" id="MobiDB-lite"/>
    </source>
</evidence>
<dbReference type="AlphaFoldDB" id="A0A0K9NSB6"/>
<dbReference type="GO" id="GO:0036503">
    <property type="term" value="P:ERAD pathway"/>
    <property type="evidence" value="ECO:0000318"/>
    <property type="project" value="GO_Central"/>
</dbReference>
<dbReference type="GO" id="GO:0051787">
    <property type="term" value="F:misfolded protein binding"/>
    <property type="evidence" value="ECO:0000318"/>
    <property type="project" value="GO_Central"/>
</dbReference>
<feature type="region of interest" description="Disordered" evidence="1">
    <location>
        <begin position="25"/>
        <end position="48"/>
    </location>
</feature>
<dbReference type="PANTHER" id="PTHR15204:SF5">
    <property type="entry name" value="LARGE PROLINE-RICH PROTEIN BAG6 ISOFORM X1"/>
    <property type="match status" value="1"/>
</dbReference>
<proteinExistence type="predicted"/>
<accession>A0A0K9NSB6</accession>
<name>A0A0K9NSB6_ZOSMR</name>
<feature type="non-terminal residue" evidence="2">
    <location>
        <position position="1"/>
    </location>
</feature>
<comment type="caution">
    <text evidence="2">The sequence shown here is derived from an EMBL/GenBank/DDBJ whole genome shotgun (WGS) entry which is preliminary data.</text>
</comment>
<reference evidence="3" key="1">
    <citation type="journal article" date="2016" name="Nature">
        <title>The genome of the seagrass Zostera marina reveals angiosperm adaptation to the sea.</title>
        <authorList>
            <person name="Olsen J.L."/>
            <person name="Rouze P."/>
            <person name="Verhelst B."/>
            <person name="Lin Y.-C."/>
            <person name="Bayer T."/>
            <person name="Collen J."/>
            <person name="Dattolo E."/>
            <person name="De Paoli E."/>
            <person name="Dittami S."/>
            <person name="Maumus F."/>
            <person name="Michel G."/>
            <person name="Kersting A."/>
            <person name="Lauritano C."/>
            <person name="Lohaus R."/>
            <person name="Toepel M."/>
            <person name="Tonon T."/>
            <person name="Vanneste K."/>
            <person name="Amirebrahimi M."/>
            <person name="Brakel J."/>
            <person name="Bostroem C."/>
            <person name="Chovatia M."/>
            <person name="Grimwood J."/>
            <person name="Jenkins J.W."/>
            <person name="Jueterbock A."/>
            <person name="Mraz A."/>
            <person name="Stam W.T."/>
            <person name="Tice H."/>
            <person name="Bornberg-Bauer E."/>
            <person name="Green P.J."/>
            <person name="Pearson G.A."/>
            <person name="Procaccini G."/>
            <person name="Duarte C.M."/>
            <person name="Schmutz J."/>
            <person name="Reusch T.B.H."/>
            <person name="Van de Peer Y."/>
        </authorList>
    </citation>
    <scope>NUCLEOTIDE SEQUENCE [LARGE SCALE GENOMIC DNA]</scope>
    <source>
        <strain evidence="3">cv. Finnish</strain>
    </source>
</reference>
<evidence type="ECO:0000313" key="3">
    <source>
        <dbReference type="Proteomes" id="UP000036987"/>
    </source>
</evidence>
<gene>
    <name evidence="2" type="ORF">ZOSMA_72G00520</name>
</gene>
<feature type="compositionally biased region" description="Polar residues" evidence="1">
    <location>
        <begin position="257"/>
        <end position="302"/>
    </location>
</feature>
<feature type="compositionally biased region" description="Basic and acidic residues" evidence="1">
    <location>
        <begin position="338"/>
        <end position="349"/>
    </location>
</feature>
<dbReference type="Proteomes" id="UP000036987">
    <property type="component" value="Unassembled WGS sequence"/>
</dbReference>
<feature type="region of interest" description="Disordered" evidence="1">
    <location>
        <begin position="249"/>
        <end position="312"/>
    </location>
</feature>
<feature type="region of interest" description="Disordered" evidence="1">
    <location>
        <begin position="326"/>
        <end position="349"/>
    </location>
</feature>
<keyword evidence="3" id="KW-1185">Reference proteome</keyword>